<dbReference type="SUPFAM" id="SSF53335">
    <property type="entry name" value="S-adenosyl-L-methionine-dependent methyltransferases"/>
    <property type="match status" value="1"/>
</dbReference>
<feature type="active site" description="Proton acceptor" evidence="4">
    <location>
        <position position="237"/>
    </location>
</feature>
<dbReference type="Pfam" id="PF00891">
    <property type="entry name" value="Methyltransf_2"/>
    <property type="match status" value="1"/>
</dbReference>
<organism evidence="7 8">
    <name type="scientific">Candidatus Magnetoglobus multicellularis str. Araruama</name>
    <dbReference type="NCBI Taxonomy" id="890399"/>
    <lineage>
        <taxon>Bacteria</taxon>
        <taxon>Pseudomonadati</taxon>
        <taxon>Thermodesulfobacteriota</taxon>
        <taxon>Desulfobacteria</taxon>
        <taxon>Desulfobacterales</taxon>
        <taxon>Desulfobacteraceae</taxon>
        <taxon>Candidatus Magnetoglobus</taxon>
    </lineage>
</organism>
<comment type="caution">
    <text evidence="7">The sequence shown here is derived from an EMBL/GenBank/DDBJ whole genome shotgun (WGS) entry which is preliminary data.</text>
</comment>
<evidence type="ECO:0000256" key="2">
    <source>
        <dbReference type="ARBA" id="ARBA00022679"/>
    </source>
</evidence>
<evidence type="ECO:0000313" key="8">
    <source>
        <dbReference type="Proteomes" id="UP000189670"/>
    </source>
</evidence>
<feature type="domain" description="O-methyltransferase dimerisation" evidence="6">
    <location>
        <begin position="11"/>
        <end position="87"/>
    </location>
</feature>
<dbReference type="InterPro" id="IPR012967">
    <property type="entry name" value="COMT_dimerisation"/>
</dbReference>
<dbReference type="Gene3D" id="3.40.50.150">
    <property type="entry name" value="Vaccinia Virus protein VP39"/>
    <property type="match status" value="1"/>
</dbReference>
<proteinExistence type="predicted"/>
<keyword evidence="1 7" id="KW-0489">Methyltransferase</keyword>
<dbReference type="InterPro" id="IPR001077">
    <property type="entry name" value="COMT_C"/>
</dbReference>
<dbReference type="GO" id="GO:0046983">
    <property type="term" value="F:protein dimerization activity"/>
    <property type="evidence" value="ECO:0007669"/>
    <property type="project" value="InterPro"/>
</dbReference>
<keyword evidence="2 7" id="KW-0808">Transferase</keyword>
<sequence length="331" mass="36356">MQQWNPGQLLQTSGSYWMGCTLHAGVKLDIFSTIAQEQKTARKISSLIHTDLDGTSRLLDALVAMGLLTKHNGDSYANTPESAMYLQKSSPKYIGYMIMHHHHLVESWSKLDQAVTTGKPVRDSASHSDGIVRESFLMGMFNNAMIVAPMVTEAIHIANKHHLLDLGGGPGTYAIHFCQKNPSLKATIYDLTTTKPFAEKVISQFGMDQRIDFIGGDYVHDNIPGSYDVAWLSHILHGEGPEDCQNIISKTVSVLNPGGVILIHDFILKNTKDAPVFPSLFSLNMLVGTENGRAYAEKEIGDMLAKAGVENIRRITINTPNDSGIIIGERP</sequence>
<dbReference type="Gene3D" id="1.10.10.10">
    <property type="entry name" value="Winged helix-like DNA-binding domain superfamily/Winged helix DNA-binding domain"/>
    <property type="match status" value="1"/>
</dbReference>
<feature type="domain" description="O-methyltransferase C-terminal" evidence="5">
    <location>
        <begin position="125"/>
        <end position="308"/>
    </location>
</feature>
<evidence type="ECO:0000259" key="5">
    <source>
        <dbReference type="Pfam" id="PF00891"/>
    </source>
</evidence>
<evidence type="ECO:0000313" key="7">
    <source>
        <dbReference type="EMBL" id="ETR69659.1"/>
    </source>
</evidence>
<dbReference type="EMBL" id="ATBP01000590">
    <property type="protein sequence ID" value="ETR69659.1"/>
    <property type="molecule type" value="Genomic_DNA"/>
</dbReference>
<evidence type="ECO:0000256" key="3">
    <source>
        <dbReference type="ARBA" id="ARBA00022691"/>
    </source>
</evidence>
<reference evidence="8" key="1">
    <citation type="submission" date="2012-11" db="EMBL/GenBank/DDBJ databases">
        <authorList>
            <person name="Lucero-Rivera Y.E."/>
            <person name="Tovar-Ramirez D."/>
        </authorList>
    </citation>
    <scope>NUCLEOTIDE SEQUENCE [LARGE SCALE GENOMIC DNA]</scope>
    <source>
        <strain evidence="8">Araruama</strain>
    </source>
</reference>
<dbReference type="InterPro" id="IPR036390">
    <property type="entry name" value="WH_DNA-bd_sf"/>
</dbReference>
<evidence type="ECO:0000256" key="1">
    <source>
        <dbReference type="ARBA" id="ARBA00022603"/>
    </source>
</evidence>
<dbReference type="Proteomes" id="UP000189670">
    <property type="component" value="Unassembled WGS sequence"/>
</dbReference>
<dbReference type="GO" id="GO:0008171">
    <property type="term" value="F:O-methyltransferase activity"/>
    <property type="evidence" value="ECO:0007669"/>
    <property type="project" value="InterPro"/>
</dbReference>
<dbReference type="InterPro" id="IPR036388">
    <property type="entry name" value="WH-like_DNA-bd_sf"/>
</dbReference>
<accession>A0A1V1P436</accession>
<protein>
    <submittedName>
        <fullName evidence="7">SAM-dependent methyltransferase</fullName>
    </submittedName>
</protein>
<gene>
    <name evidence="7" type="ORF">OMM_03786</name>
</gene>
<keyword evidence="3" id="KW-0949">S-adenosyl-L-methionine</keyword>
<dbReference type="InterPro" id="IPR016461">
    <property type="entry name" value="COMT-like"/>
</dbReference>
<dbReference type="CDD" id="cd02440">
    <property type="entry name" value="AdoMet_MTases"/>
    <property type="match status" value="1"/>
</dbReference>
<evidence type="ECO:0000259" key="6">
    <source>
        <dbReference type="Pfam" id="PF08100"/>
    </source>
</evidence>
<dbReference type="PANTHER" id="PTHR43712">
    <property type="entry name" value="PUTATIVE (AFU_ORTHOLOGUE AFUA_4G14580)-RELATED"/>
    <property type="match status" value="1"/>
</dbReference>
<dbReference type="Pfam" id="PF08100">
    <property type="entry name" value="Dimerisation"/>
    <property type="match status" value="1"/>
</dbReference>
<dbReference type="PIRSF" id="PIRSF005739">
    <property type="entry name" value="O-mtase"/>
    <property type="match status" value="1"/>
</dbReference>
<dbReference type="InterPro" id="IPR029063">
    <property type="entry name" value="SAM-dependent_MTases_sf"/>
</dbReference>
<dbReference type="PROSITE" id="PS51683">
    <property type="entry name" value="SAM_OMT_II"/>
    <property type="match status" value="1"/>
</dbReference>
<evidence type="ECO:0000256" key="4">
    <source>
        <dbReference type="PIRSR" id="PIRSR005739-1"/>
    </source>
</evidence>
<dbReference type="SUPFAM" id="SSF46785">
    <property type="entry name" value="Winged helix' DNA-binding domain"/>
    <property type="match status" value="1"/>
</dbReference>
<dbReference type="GO" id="GO:0032259">
    <property type="term" value="P:methylation"/>
    <property type="evidence" value="ECO:0007669"/>
    <property type="project" value="UniProtKB-KW"/>
</dbReference>
<dbReference type="PANTHER" id="PTHR43712:SF2">
    <property type="entry name" value="O-METHYLTRANSFERASE CICE"/>
    <property type="match status" value="1"/>
</dbReference>
<dbReference type="AlphaFoldDB" id="A0A1V1P436"/>
<name>A0A1V1P436_9BACT</name>